<organism evidence="7 8">
    <name type="scientific">[Clostridium] ultunense Esp</name>
    <dbReference type="NCBI Taxonomy" id="1288971"/>
    <lineage>
        <taxon>Bacteria</taxon>
        <taxon>Bacillati</taxon>
        <taxon>Bacillota</taxon>
        <taxon>Tissierellia</taxon>
        <taxon>Tissierellales</taxon>
        <taxon>Tepidimicrobiaceae</taxon>
        <taxon>Schnuerera</taxon>
    </lineage>
</organism>
<proteinExistence type="inferred from homology"/>
<dbReference type="HOGENOM" id="CLU_735106_0_0_9"/>
<dbReference type="GO" id="GO:0046873">
    <property type="term" value="F:metal ion transmembrane transporter activity"/>
    <property type="evidence" value="ECO:0007669"/>
    <property type="project" value="InterPro"/>
</dbReference>
<comment type="subcellular location">
    <subcellularLocation>
        <location evidence="1 6">Membrane</location>
        <topology evidence="1 6">Multi-pass membrane protein</topology>
    </subcellularLocation>
</comment>
<sequence length="376" mass="42117">MVTELIRAFLLIFIAEMGDKTQIIAMTFATQYKIKEVLAGVLIGVFINHGLAIVLGQYLSKLIPMNLIQLVAGIMFVIFGLLALKEEELGKKDNKKAFGPIVTVALAFFIGELGDKTQLTAMTLSAEGSYPFIILCGTTLGMLGTSGLGIFVGSKIGEKMPDISIKIISSIVFIFFGTLKLYKWIPIEILNPFNIGLYFIGILFVHLALMRRLINRRRYSEYSPIKEVAATLYVQTKVLKEAVDDICLGEGICGKCSGKDCIIGYTKRLLQDARDKEQYYVEEKANLSKFATKNFDKTKVIEALSLIIADYMEYGMIKDEEFIVNQVKDSLELILLGRNIRFDGDLPKYIRHIKRINYSVGKNLENTINDKLSPSI</sequence>
<feature type="transmembrane region" description="Helical" evidence="6">
    <location>
        <begin position="96"/>
        <end position="114"/>
    </location>
</feature>
<feature type="transmembrane region" description="Helical" evidence="6">
    <location>
        <begin position="65"/>
        <end position="84"/>
    </location>
</feature>
<evidence type="ECO:0000256" key="2">
    <source>
        <dbReference type="ARBA" id="ARBA00009190"/>
    </source>
</evidence>
<dbReference type="GO" id="GO:0016020">
    <property type="term" value="C:membrane"/>
    <property type="evidence" value="ECO:0007669"/>
    <property type="project" value="UniProtKB-SubCell"/>
</dbReference>
<evidence type="ECO:0000256" key="3">
    <source>
        <dbReference type="ARBA" id="ARBA00022692"/>
    </source>
</evidence>
<evidence type="ECO:0000256" key="5">
    <source>
        <dbReference type="ARBA" id="ARBA00023136"/>
    </source>
</evidence>
<feature type="transmembrane region" description="Helical" evidence="6">
    <location>
        <begin position="163"/>
        <end position="183"/>
    </location>
</feature>
<evidence type="ECO:0000313" key="8">
    <source>
        <dbReference type="Proteomes" id="UP000245423"/>
    </source>
</evidence>
<reference evidence="7 8" key="1">
    <citation type="submission" date="2016-11" db="EMBL/GenBank/DDBJ databases">
        <authorList>
            <person name="Manzoor S."/>
        </authorList>
    </citation>
    <scope>NUCLEOTIDE SEQUENCE [LARGE SCALE GENOMIC DNA]</scope>
    <source>
        <strain evidence="7">Clostridium ultunense strain Esp</strain>
    </source>
</reference>
<dbReference type="AlphaFoldDB" id="M1Z976"/>
<evidence type="ECO:0000313" key="7">
    <source>
        <dbReference type="EMBL" id="SHD78505.1"/>
    </source>
</evidence>
<dbReference type="RefSeq" id="WP_005584221.1">
    <property type="nucleotide sequence ID" value="NZ_LT669839.1"/>
</dbReference>
<comment type="similarity">
    <text evidence="2 6">Belongs to the GDT1 family.</text>
</comment>
<evidence type="ECO:0000256" key="1">
    <source>
        <dbReference type="ARBA" id="ARBA00004141"/>
    </source>
</evidence>
<dbReference type="OrthoDB" id="9801356at2"/>
<dbReference type="InterPro" id="IPR001727">
    <property type="entry name" value="GDT1-like"/>
</dbReference>
<evidence type="ECO:0000256" key="6">
    <source>
        <dbReference type="RuleBase" id="RU365102"/>
    </source>
</evidence>
<dbReference type="Proteomes" id="UP000245423">
    <property type="component" value="Chromosome 1"/>
</dbReference>
<keyword evidence="8" id="KW-1185">Reference proteome</keyword>
<dbReference type="EMBL" id="LT669839">
    <property type="protein sequence ID" value="SHD78505.1"/>
    <property type="molecule type" value="Genomic_DNA"/>
</dbReference>
<evidence type="ECO:0000256" key="4">
    <source>
        <dbReference type="ARBA" id="ARBA00022989"/>
    </source>
</evidence>
<keyword evidence="4 6" id="KW-1133">Transmembrane helix</keyword>
<feature type="transmembrane region" description="Helical" evidence="6">
    <location>
        <begin position="37"/>
        <end position="59"/>
    </location>
</feature>
<accession>M1Z976</accession>
<dbReference type="Pfam" id="PF01169">
    <property type="entry name" value="GDT1"/>
    <property type="match status" value="2"/>
</dbReference>
<keyword evidence="5 6" id="KW-0472">Membrane</keyword>
<dbReference type="PANTHER" id="PTHR12608:SF1">
    <property type="entry name" value="TRANSMEMBRANE PROTEIN 165"/>
    <property type="match status" value="1"/>
</dbReference>
<gene>
    <name evidence="7" type="ORF">CUESP1_3179</name>
</gene>
<name>M1Z976_9FIRM</name>
<dbReference type="PANTHER" id="PTHR12608">
    <property type="entry name" value="TRANSMEMBRANE PROTEIN HTP-1 RELATED"/>
    <property type="match status" value="1"/>
</dbReference>
<protein>
    <recommendedName>
        <fullName evidence="6">GDT1 family protein</fullName>
    </recommendedName>
</protein>
<keyword evidence="3 6" id="KW-0812">Transmembrane</keyword>
<feature type="transmembrane region" description="Helical" evidence="6">
    <location>
        <begin position="189"/>
        <end position="209"/>
    </location>
</feature>
<feature type="transmembrane region" description="Helical" evidence="6">
    <location>
        <begin position="129"/>
        <end position="151"/>
    </location>
</feature>